<dbReference type="AlphaFoldDB" id="A0A1X2EFW2"/>
<reference evidence="7 8" key="1">
    <citation type="submission" date="2016-01" db="EMBL/GenBank/DDBJ databases">
        <title>The new phylogeny of the genus Mycobacterium.</title>
        <authorList>
            <person name="Tarcisio F."/>
            <person name="Conor M."/>
            <person name="Antonella G."/>
            <person name="Elisabetta G."/>
            <person name="Giulia F.S."/>
            <person name="Sara T."/>
            <person name="Anna F."/>
            <person name="Clotilde B."/>
            <person name="Roberto B."/>
            <person name="Veronica D.S."/>
            <person name="Fabio R."/>
            <person name="Monica P."/>
            <person name="Olivier J."/>
            <person name="Enrico T."/>
            <person name="Nicola S."/>
        </authorList>
    </citation>
    <scope>NUCLEOTIDE SEQUENCE [LARGE SCALE GENOMIC DNA]</scope>
    <source>
        <strain evidence="7 8">DSM 44153</strain>
    </source>
</reference>
<dbReference type="PANTHER" id="PTHR30566:SF25">
    <property type="entry name" value="INNER MEMBRANE PROTEIN"/>
    <property type="match status" value="1"/>
</dbReference>
<dbReference type="Pfam" id="PF00027">
    <property type="entry name" value="cNMP_binding"/>
    <property type="match status" value="1"/>
</dbReference>
<dbReference type="InterPro" id="IPR006685">
    <property type="entry name" value="MscS_channel_2nd"/>
</dbReference>
<organism evidence="7 8">
    <name type="scientific">Mycolicibacillus trivialis</name>
    <dbReference type="NCBI Taxonomy" id="1798"/>
    <lineage>
        <taxon>Bacteria</taxon>
        <taxon>Bacillati</taxon>
        <taxon>Actinomycetota</taxon>
        <taxon>Actinomycetes</taxon>
        <taxon>Mycobacteriales</taxon>
        <taxon>Mycobacteriaceae</taxon>
        <taxon>Mycolicibacillus</taxon>
    </lineage>
</organism>
<evidence type="ECO:0000313" key="8">
    <source>
        <dbReference type="Proteomes" id="UP000193090"/>
    </source>
</evidence>
<dbReference type="Proteomes" id="UP000193090">
    <property type="component" value="Unassembled WGS sequence"/>
</dbReference>
<evidence type="ECO:0000256" key="4">
    <source>
        <dbReference type="ARBA" id="ARBA00023136"/>
    </source>
</evidence>
<dbReference type="OrthoDB" id="9775207at2"/>
<evidence type="ECO:0000259" key="6">
    <source>
        <dbReference type="PROSITE" id="PS50042"/>
    </source>
</evidence>
<keyword evidence="4 5" id="KW-0472">Membrane</keyword>
<feature type="transmembrane region" description="Helical" evidence="5">
    <location>
        <begin position="12"/>
        <end position="34"/>
    </location>
</feature>
<dbReference type="RefSeq" id="WP_085111014.1">
    <property type="nucleotide sequence ID" value="NZ_JACKSN010000109.1"/>
</dbReference>
<name>A0A1X2EFW2_9MYCO</name>
<dbReference type="SMART" id="SM00100">
    <property type="entry name" value="cNMP"/>
    <property type="match status" value="1"/>
</dbReference>
<sequence>MTSVVHEPWFFWAVGVGLGLPLALLILTEAHQALLRRDSALARPVALIRTYLLPLAALLVLLVKAGDISPDVTGVRIVATLLGFAVLLLVLSGFNATLFQSAPAGSWRSRMPAIFLEVARFVLIAVGVALILSYVWGANVGGLFTALGITSIVLGLTLQNSVGQIISGLLVLFEQPFQLDDWIDTPSGRGPVIEVNWRATHIRAGTGVLVIPNSVLAAASFTNLSKPPAEHSIAVSTVFALSDAPDRVCLLLNRVAEALPQRRAGAAVSSAPTGANEYSTSIPLDTPADNWAARTTFLRWLWYAARREGLHLDRIADDYATPDRIEQALTMLAPILRLNADDRHELRSHIRLTRYGTDELLQAPGQVPDHLTCVLTGQVQVSAIGATGAPVAVRTLTTGGYLGETTLTREPVSTTARAVVETAVAEVDRHYLAALVHRKPLLLQEISRTIEEQRDGLQRALAGTEA</sequence>
<dbReference type="InterPro" id="IPR018490">
    <property type="entry name" value="cNMP-bd_dom_sf"/>
</dbReference>
<evidence type="ECO:0000313" key="7">
    <source>
        <dbReference type="EMBL" id="ORX00563.1"/>
    </source>
</evidence>
<dbReference type="EMBL" id="LQPZ01000041">
    <property type="protein sequence ID" value="ORX00563.1"/>
    <property type="molecule type" value="Genomic_DNA"/>
</dbReference>
<keyword evidence="2 5" id="KW-0812">Transmembrane</keyword>
<feature type="transmembrane region" description="Helical" evidence="5">
    <location>
        <begin position="77"/>
        <end position="99"/>
    </location>
</feature>
<proteinExistence type="predicted"/>
<comment type="caution">
    <text evidence="7">The sequence shown here is derived from an EMBL/GenBank/DDBJ whole genome shotgun (WGS) entry which is preliminary data.</text>
</comment>
<protein>
    <recommendedName>
        <fullName evidence="6">Cyclic nucleotide-binding domain-containing protein</fullName>
    </recommendedName>
</protein>
<evidence type="ECO:0000256" key="3">
    <source>
        <dbReference type="ARBA" id="ARBA00022989"/>
    </source>
</evidence>
<dbReference type="PANTHER" id="PTHR30566">
    <property type="entry name" value="YNAI-RELATED MECHANOSENSITIVE ION CHANNEL"/>
    <property type="match status" value="1"/>
</dbReference>
<dbReference type="Gene3D" id="2.60.120.10">
    <property type="entry name" value="Jelly Rolls"/>
    <property type="match status" value="1"/>
</dbReference>
<evidence type="ECO:0000256" key="1">
    <source>
        <dbReference type="ARBA" id="ARBA00004370"/>
    </source>
</evidence>
<dbReference type="CDD" id="cd00038">
    <property type="entry name" value="CAP_ED"/>
    <property type="match status" value="1"/>
</dbReference>
<accession>A0A1X2EFW2</accession>
<dbReference type="Gene3D" id="2.30.30.60">
    <property type="match status" value="1"/>
</dbReference>
<evidence type="ECO:0000256" key="5">
    <source>
        <dbReference type="SAM" id="Phobius"/>
    </source>
</evidence>
<dbReference type="SUPFAM" id="SSF50182">
    <property type="entry name" value="Sm-like ribonucleoproteins"/>
    <property type="match status" value="1"/>
</dbReference>
<comment type="subcellular location">
    <subcellularLocation>
        <location evidence="1">Membrane</location>
    </subcellularLocation>
</comment>
<dbReference type="PROSITE" id="PS50042">
    <property type="entry name" value="CNMP_BINDING_3"/>
    <property type="match status" value="1"/>
</dbReference>
<feature type="transmembrane region" description="Helical" evidence="5">
    <location>
        <begin position="46"/>
        <end position="65"/>
    </location>
</feature>
<dbReference type="InterPro" id="IPR014710">
    <property type="entry name" value="RmlC-like_jellyroll"/>
</dbReference>
<dbReference type="SUPFAM" id="SSF51206">
    <property type="entry name" value="cAMP-binding domain-like"/>
    <property type="match status" value="1"/>
</dbReference>
<keyword evidence="3 5" id="KW-1133">Transmembrane helix</keyword>
<dbReference type="InterPro" id="IPR010920">
    <property type="entry name" value="LSM_dom_sf"/>
</dbReference>
<dbReference type="Gene3D" id="1.10.287.1260">
    <property type="match status" value="1"/>
</dbReference>
<feature type="domain" description="Cyclic nucleotide-binding" evidence="6">
    <location>
        <begin position="334"/>
        <end position="453"/>
    </location>
</feature>
<dbReference type="GO" id="GO:0055085">
    <property type="term" value="P:transmembrane transport"/>
    <property type="evidence" value="ECO:0007669"/>
    <property type="project" value="InterPro"/>
</dbReference>
<dbReference type="InterPro" id="IPR000595">
    <property type="entry name" value="cNMP-bd_dom"/>
</dbReference>
<keyword evidence="8" id="KW-1185">Reference proteome</keyword>
<evidence type="ECO:0000256" key="2">
    <source>
        <dbReference type="ARBA" id="ARBA00022692"/>
    </source>
</evidence>
<dbReference type="Pfam" id="PF00924">
    <property type="entry name" value="MS_channel_2nd"/>
    <property type="match status" value="1"/>
</dbReference>
<dbReference type="InterPro" id="IPR023408">
    <property type="entry name" value="MscS_beta-dom_sf"/>
</dbReference>
<dbReference type="STRING" id="1798.AWC30_15020"/>
<gene>
    <name evidence="7" type="ORF">AWC30_15020</name>
</gene>
<feature type="transmembrane region" description="Helical" evidence="5">
    <location>
        <begin position="111"/>
        <end position="134"/>
    </location>
</feature>
<dbReference type="GO" id="GO:0016020">
    <property type="term" value="C:membrane"/>
    <property type="evidence" value="ECO:0007669"/>
    <property type="project" value="UniProtKB-SubCell"/>
</dbReference>